<protein>
    <submittedName>
        <fullName evidence="2">O-Antigen ligase</fullName>
    </submittedName>
</protein>
<dbReference type="RefSeq" id="WP_092424607.1">
    <property type="nucleotide sequence ID" value="NZ_FNCL01000005.1"/>
</dbReference>
<dbReference type="Proteomes" id="UP000199392">
    <property type="component" value="Unassembled WGS sequence"/>
</dbReference>
<feature type="transmembrane region" description="Helical" evidence="1">
    <location>
        <begin position="438"/>
        <end position="455"/>
    </location>
</feature>
<evidence type="ECO:0000313" key="3">
    <source>
        <dbReference type="Proteomes" id="UP000199392"/>
    </source>
</evidence>
<keyword evidence="3" id="KW-1185">Reference proteome</keyword>
<keyword evidence="1" id="KW-1133">Transmembrane helix</keyword>
<sequence length="478" mass="51862">MQIVPSTLIAFALVMLLIHRGRFEGVIILFSLIPFGMMAAFNLPAVGNTSILAVDLAAITLACMFLPQRSLNRDLGLIFAPRGTALPLMGFLIYAAIGSIFLPRVFEGATEVFSIGRVANQIGIVMRPLSPGGGNLSQLLRIMLSLLVFLVVVLVMLRQQSPGLARRAMIAVTIVHAGLGFLDIATQATGTAFILEPVRTANYALTLGQEMAGLNRVIGGFPEASSYSYVTLGLFGYWLSYWFHDKSGSRLPLILLLLTLFLILRGTSSSAYVGLALLVFIFALMRLRELASHQRLDGRLVAVLVGAIGIVPLIFIGVYTLYELVPGFTDFIDRSLLNKLSSDSGVERMSWNRQAFRNFLDTYMLGAGLGSVRASNWLVATLSTTGLVGLGLMLTFLWRLFRTSIEVDDPETAVLLMSLKMGCAGCIARSLVVKATPNLDFLFFGMAGLLVGLALRIHQDAHTQMEPAAISRPRATVV</sequence>
<keyword evidence="1" id="KW-0472">Membrane</keyword>
<feature type="transmembrane region" description="Helical" evidence="1">
    <location>
        <begin position="300"/>
        <end position="322"/>
    </location>
</feature>
<organism evidence="2 3">
    <name type="scientific">Alloyangia pacifica</name>
    <dbReference type="NCBI Taxonomy" id="311180"/>
    <lineage>
        <taxon>Bacteria</taxon>
        <taxon>Pseudomonadati</taxon>
        <taxon>Pseudomonadota</taxon>
        <taxon>Alphaproteobacteria</taxon>
        <taxon>Rhodobacterales</taxon>
        <taxon>Roseobacteraceae</taxon>
        <taxon>Alloyangia</taxon>
    </lineage>
</organism>
<dbReference type="STRING" id="311180.SAMN04488050_105286"/>
<keyword evidence="1" id="KW-0812">Transmembrane</keyword>
<gene>
    <name evidence="2" type="ORF">SAMN04488050_105286</name>
</gene>
<reference evidence="3" key="1">
    <citation type="submission" date="2016-10" db="EMBL/GenBank/DDBJ databases">
        <authorList>
            <person name="Varghese N."/>
            <person name="Submissions S."/>
        </authorList>
    </citation>
    <scope>NUCLEOTIDE SEQUENCE [LARGE SCALE GENOMIC DNA]</scope>
    <source>
        <strain evidence="3">DSM 26894</strain>
    </source>
</reference>
<feature type="transmembrane region" description="Helical" evidence="1">
    <location>
        <begin position="139"/>
        <end position="157"/>
    </location>
</feature>
<name>A0A1I6T455_9RHOB</name>
<dbReference type="GO" id="GO:0016874">
    <property type="term" value="F:ligase activity"/>
    <property type="evidence" value="ECO:0007669"/>
    <property type="project" value="UniProtKB-KW"/>
</dbReference>
<feature type="transmembrane region" description="Helical" evidence="1">
    <location>
        <begin position="377"/>
        <end position="401"/>
    </location>
</feature>
<dbReference type="OrthoDB" id="7010242at2"/>
<feature type="transmembrane region" description="Helical" evidence="1">
    <location>
        <begin position="413"/>
        <end position="432"/>
    </location>
</feature>
<dbReference type="EMBL" id="FOZW01000005">
    <property type="protein sequence ID" value="SFS83966.1"/>
    <property type="molecule type" value="Genomic_DNA"/>
</dbReference>
<feature type="transmembrane region" description="Helical" evidence="1">
    <location>
        <begin position="86"/>
        <end position="106"/>
    </location>
</feature>
<evidence type="ECO:0000256" key="1">
    <source>
        <dbReference type="SAM" id="Phobius"/>
    </source>
</evidence>
<keyword evidence="2" id="KW-0436">Ligase</keyword>
<feature type="transmembrane region" description="Helical" evidence="1">
    <location>
        <begin position="226"/>
        <end position="243"/>
    </location>
</feature>
<feature type="transmembrane region" description="Helical" evidence="1">
    <location>
        <begin position="272"/>
        <end position="288"/>
    </location>
</feature>
<dbReference type="AlphaFoldDB" id="A0A1I6T455"/>
<proteinExistence type="predicted"/>
<accession>A0A1I6T455</accession>
<feature type="transmembrane region" description="Helical" evidence="1">
    <location>
        <begin position="47"/>
        <end position="66"/>
    </location>
</feature>
<evidence type="ECO:0000313" key="2">
    <source>
        <dbReference type="EMBL" id="SFS83966.1"/>
    </source>
</evidence>